<dbReference type="EMBL" id="JADGJH010000268">
    <property type="protein sequence ID" value="KAJ3132015.1"/>
    <property type="molecule type" value="Genomic_DNA"/>
</dbReference>
<evidence type="ECO:0000313" key="1">
    <source>
        <dbReference type="EMBL" id="KAJ3132015.1"/>
    </source>
</evidence>
<name>A0AAD5XFE3_9FUNG</name>
<sequence length="218" mass="23532">MLSPTYAFDLDCDVESLLFQAEEHTAFTFEPLTPPQQQSRSYSVDDYYSRSNSTSSSYNSQVVIASNGFVIPNDQFSAYEFLLACSTNLASSQQQQTPETRPLPLQRPMPMLMPVIAPVMNPASPPMPTAMPAPRPVPMPIRSASGTCPTTPILPSHNCSYATTDNTNNATKATNLPARAASAPLMAALPSKPPKPKPVCVNCGARLRPPAVFSVQKN</sequence>
<comment type="caution">
    <text evidence="1">The sequence shown here is derived from an EMBL/GenBank/DDBJ whole genome shotgun (WGS) entry which is preliminary data.</text>
</comment>
<organism evidence="1 2">
    <name type="scientific">Physocladia obscura</name>
    <dbReference type="NCBI Taxonomy" id="109957"/>
    <lineage>
        <taxon>Eukaryota</taxon>
        <taxon>Fungi</taxon>
        <taxon>Fungi incertae sedis</taxon>
        <taxon>Chytridiomycota</taxon>
        <taxon>Chytridiomycota incertae sedis</taxon>
        <taxon>Chytridiomycetes</taxon>
        <taxon>Chytridiales</taxon>
        <taxon>Chytriomycetaceae</taxon>
        <taxon>Physocladia</taxon>
    </lineage>
</organism>
<reference evidence="1" key="1">
    <citation type="submission" date="2020-05" db="EMBL/GenBank/DDBJ databases">
        <title>Phylogenomic resolution of chytrid fungi.</title>
        <authorList>
            <person name="Stajich J.E."/>
            <person name="Amses K."/>
            <person name="Simmons R."/>
            <person name="Seto K."/>
            <person name="Myers J."/>
            <person name="Bonds A."/>
            <person name="Quandt C.A."/>
            <person name="Barry K."/>
            <person name="Liu P."/>
            <person name="Grigoriev I."/>
            <person name="Longcore J.E."/>
            <person name="James T.Y."/>
        </authorList>
    </citation>
    <scope>NUCLEOTIDE SEQUENCE</scope>
    <source>
        <strain evidence="1">JEL0513</strain>
    </source>
</reference>
<evidence type="ECO:0000313" key="2">
    <source>
        <dbReference type="Proteomes" id="UP001211907"/>
    </source>
</evidence>
<dbReference type="AlphaFoldDB" id="A0AAD5XFE3"/>
<dbReference type="Proteomes" id="UP001211907">
    <property type="component" value="Unassembled WGS sequence"/>
</dbReference>
<accession>A0AAD5XFE3</accession>
<gene>
    <name evidence="1" type="ORF">HK100_005760</name>
</gene>
<proteinExistence type="predicted"/>
<protein>
    <submittedName>
        <fullName evidence="1">Uncharacterized protein</fullName>
    </submittedName>
</protein>
<keyword evidence="2" id="KW-1185">Reference proteome</keyword>